<name>A0A5N5Q7F3_9AGAM</name>
<evidence type="ECO:0000256" key="2">
    <source>
        <dbReference type="SAM" id="SignalP"/>
    </source>
</evidence>
<dbReference type="PANTHER" id="PTHR31836">
    <property type="match status" value="1"/>
</dbReference>
<dbReference type="Proteomes" id="UP000383932">
    <property type="component" value="Unassembled WGS sequence"/>
</dbReference>
<accession>A0A5N5Q7F3</accession>
<dbReference type="EMBL" id="SSOP01000935">
    <property type="protein sequence ID" value="KAB5587609.1"/>
    <property type="molecule type" value="Genomic_DNA"/>
</dbReference>
<dbReference type="InterPro" id="IPR036908">
    <property type="entry name" value="RlpA-like_sf"/>
</dbReference>
<keyword evidence="1 2" id="KW-0732">Signal</keyword>
<feature type="signal peptide" evidence="2">
    <location>
        <begin position="1"/>
        <end position="22"/>
    </location>
</feature>
<proteinExistence type="predicted"/>
<evidence type="ECO:0000313" key="3">
    <source>
        <dbReference type="EMBL" id="KAB5587609.1"/>
    </source>
</evidence>
<feature type="chain" id="PRO_5024460981" evidence="2">
    <location>
        <begin position="23"/>
        <end position="185"/>
    </location>
</feature>
<evidence type="ECO:0000256" key="1">
    <source>
        <dbReference type="ARBA" id="ARBA00022729"/>
    </source>
</evidence>
<dbReference type="InterPro" id="IPR051477">
    <property type="entry name" value="Expansin_CellWall"/>
</dbReference>
<dbReference type="PANTHER" id="PTHR31836:SF28">
    <property type="entry name" value="SRCR DOMAIN-CONTAINING PROTEIN-RELATED"/>
    <property type="match status" value="1"/>
</dbReference>
<evidence type="ECO:0000313" key="4">
    <source>
        <dbReference type="Proteomes" id="UP000383932"/>
    </source>
</evidence>
<dbReference type="OrthoDB" id="623670at2759"/>
<sequence>MTFNKITAIVAAASCLFAGAAALPANITGSAVNVVSRSIDPTGTHTGQSLDIHLADIQTLIPFLVEIGLGACGWTNYDYECKDNVRRLRCVSEVTDSSGCSILGVAAISHDLYDNYPGYAGGNPNNNPVCGRTATVTYAGKTITVGIVDRCEGCSTWDLDLSPSAFQQFAPLATGRLYGATWYFN</sequence>
<dbReference type="AlphaFoldDB" id="A0A5N5Q7F3"/>
<protein>
    <submittedName>
        <fullName evidence="3">Putative effector protein</fullName>
    </submittedName>
</protein>
<reference evidence="3 4" key="1">
    <citation type="journal article" date="2019" name="Fungal Biol. Biotechnol.">
        <title>Draft genome sequence of fastidious pathogen Ceratobasidium theobromae, which causes vascular-streak dieback in Theobroma cacao.</title>
        <authorList>
            <person name="Ali S.S."/>
            <person name="Asman A."/>
            <person name="Shao J."/>
            <person name="Firmansyah A.P."/>
            <person name="Susilo A.W."/>
            <person name="Rosmana A."/>
            <person name="McMahon P."/>
            <person name="Junaid M."/>
            <person name="Guest D."/>
            <person name="Kheng T.Y."/>
            <person name="Meinhardt L.W."/>
            <person name="Bailey B.A."/>
        </authorList>
    </citation>
    <scope>NUCLEOTIDE SEQUENCE [LARGE SCALE GENOMIC DNA]</scope>
    <source>
        <strain evidence="3 4">CT2</strain>
    </source>
</reference>
<gene>
    <name evidence="3" type="ORF">CTheo_8952</name>
</gene>
<dbReference type="SUPFAM" id="SSF50685">
    <property type="entry name" value="Barwin-like endoglucanases"/>
    <property type="match status" value="1"/>
</dbReference>
<dbReference type="CDD" id="cd22191">
    <property type="entry name" value="DPBB_RlpA_EXP_N-like"/>
    <property type="match status" value="1"/>
</dbReference>
<comment type="caution">
    <text evidence="3">The sequence shown here is derived from an EMBL/GenBank/DDBJ whole genome shotgun (WGS) entry which is preliminary data.</text>
</comment>
<dbReference type="Gene3D" id="2.40.40.10">
    <property type="entry name" value="RlpA-like domain"/>
    <property type="match status" value="1"/>
</dbReference>
<keyword evidence="4" id="KW-1185">Reference proteome</keyword>
<organism evidence="3 4">
    <name type="scientific">Ceratobasidium theobromae</name>
    <dbReference type="NCBI Taxonomy" id="1582974"/>
    <lineage>
        <taxon>Eukaryota</taxon>
        <taxon>Fungi</taxon>
        <taxon>Dikarya</taxon>
        <taxon>Basidiomycota</taxon>
        <taxon>Agaricomycotina</taxon>
        <taxon>Agaricomycetes</taxon>
        <taxon>Cantharellales</taxon>
        <taxon>Ceratobasidiaceae</taxon>
        <taxon>Ceratobasidium</taxon>
    </lineage>
</organism>